<organism evidence="1 2">
    <name type="scientific">Kutzneria viridogrisea</name>
    <dbReference type="NCBI Taxonomy" id="47990"/>
    <lineage>
        <taxon>Bacteria</taxon>
        <taxon>Bacillati</taxon>
        <taxon>Actinomycetota</taxon>
        <taxon>Actinomycetes</taxon>
        <taxon>Pseudonocardiales</taxon>
        <taxon>Pseudonocardiaceae</taxon>
        <taxon>Kutzneria</taxon>
    </lineage>
</organism>
<accession>A0ABR6BUH7</accession>
<evidence type="ECO:0000313" key="1">
    <source>
        <dbReference type="EMBL" id="MBA8930580.1"/>
    </source>
</evidence>
<keyword evidence="2" id="KW-1185">Reference proteome</keyword>
<name>A0ABR6BUH7_9PSEU</name>
<dbReference type="EMBL" id="JACJID010000007">
    <property type="protein sequence ID" value="MBA8930580.1"/>
    <property type="molecule type" value="Genomic_DNA"/>
</dbReference>
<comment type="caution">
    <text evidence="1">The sequence shown here is derived from an EMBL/GenBank/DDBJ whole genome shotgun (WGS) entry which is preliminary data.</text>
</comment>
<dbReference type="RefSeq" id="WP_182839957.1">
    <property type="nucleotide sequence ID" value="NZ_BAAABQ010000008.1"/>
</dbReference>
<sequence length="73" mass="7924">MAINQLKAQLHVWLDHTPGDLSRARNLASVTALVNTATIRPHVHQALTDMISEIAEVNRRVHDLGAHTAPTAG</sequence>
<proteinExistence type="predicted"/>
<reference evidence="1 2" key="1">
    <citation type="submission" date="2020-08" db="EMBL/GenBank/DDBJ databases">
        <title>Genomic Encyclopedia of Archaeal and Bacterial Type Strains, Phase II (KMG-II): from individual species to whole genera.</title>
        <authorList>
            <person name="Goeker M."/>
        </authorList>
    </citation>
    <scope>NUCLEOTIDE SEQUENCE [LARGE SCALE GENOMIC DNA]</scope>
    <source>
        <strain evidence="1 2">DSM 43850</strain>
    </source>
</reference>
<gene>
    <name evidence="1" type="ORF">BC739_007827</name>
</gene>
<protein>
    <submittedName>
        <fullName evidence="1">Uncharacterized protein</fullName>
    </submittedName>
</protein>
<evidence type="ECO:0000313" key="2">
    <source>
        <dbReference type="Proteomes" id="UP000517916"/>
    </source>
</evidence>
<dbReference type="Proteomes" id="UP000517916">
    <property type="component" value="Unassembled WGS sequence"/>
</dbReference>